<proteinExistence type="predicted"/>
<sequence length="231" mass="24839">MTPEHKTVARRSLLLKDCPPAIAEEVMARGTVRHVARGATILTPESRADDVFVVLSGWAKLFRITARGGEAVIDVLGPSRSLGEVAALRGERYLVHAEAVTDCALLKIPATAFNGLLGSCTEIRAALLASTLHHLEALVGQVEALKVCSGAQRAAQFILSLVPDTCGRACTVRLPYDKALIAGQVGLSPESLSRAFRRLRAEGVRVHRREVRVDDVPALAAYAEFREAAWA</sequence>
<keyword evidence="6" id="KW-0808">Transferase</keyword>
<keyword evidence="6" id="KW-0418">Kinase</keyword>
<dbReference type="AlphaFoldDB" id="A0A1N6IDQ1"/>
<dbReference type="CDD" id="cd00038">
    <property type="entry name" value="CAP_ED"/>
    <property type="match status" value="1"/>
</dbReference>
<dbReference type="PANTHER" id="PTHR24567:SF68">
    <property type="entry name" value="DNA-BINDING TRANSCRIPTIONAL DUAL REGULATOR CRP"/>
    <property type="match status" value="1"/>
</dbReference>
<dbReference type="Pfam" id="PF13545">
    <property type="entry name" value="HTH_Crp_2"/>
    <property type="match status" value="1"/>
</dbReference>
<dbReference type="GO" id="GO:0016301">
    <property type="term" value="F:kinase activity"/>
    <property type="evidence" value="ECO:0007669"/>
    <property type="project" value="UniProtKB-KW"/>
</dbReference>
<dbReference type="GO" id="GO:0003677">
    <property type="term" value="F:DNA binding"/>
    <property type="evidence" value="ECO:0007669"/>
    <property type="project" value="UniProtKB-KW"/>
</dbReference>
<keyword evidence="2" id="KW-0238">DNA-binding</keyword>
<keyword evidence="7" id="KW-1185">Reference proteome</keyword>
<dbReference type="InterPro" id="IPR012318">
    <property type="entry name" value="HTH_CRP"/>
</dbReference>
<dbReference type="InterPro" id="IPR036388">
    <property type="entry name" value="WH-like_DNA-bd_sf"/>
</dbReference>
<gene>
    <name evidence="6" type="ORF">SAMN05444002_3747</name>
</gene>
<dbReference type="PANTHER" id="PTHR24567">
    <property type="entry name" value="CRP FAMILY TRANSCRIPTIONAL REGULATORY PROTEIN"/>
    <property type="match status" value="1"/>
</dbReference>
<dbReference type="InterPro" id="IPR018490">
    <property type="entry name" value="cNMP-bd_dom_sf"/>
</dbReference>
<dbReference type="InterPro" id="IPR036390">
    <property type="entry name" value="WH_DNA-bd_sf"/>
</dbReference>
<dbReference type="InterPro" id="IPR014710">
    <property type="entry name" value="RmlC-like_jellyroll"/>
</dbReference>
<dbReference type="SMART" id="SM00100">
    <property type="entry name" value="cNMP"/>
    <property type="match status" value="1"/>
</dbReference>
<dbReference type="InterPro" id="IPR050397">
    <property type="entry name" value="Env_Response_Regulators"/>
</dbReference>
<dbReference type="EMBL" id="FSRL01000002">
    <property type="protein sequence ID" value="SIO30164.1"/>
    <property type="molecule type" value="Genomic_DNA"/>
</dbReference>
<reference evidence="7" key="1">
    <citation type="submission" date="2016-11" db="EMBL/GenBank/DDBJ databases">
        <authorList>
            <person name="Varghese N."/>
            <person name="Submissions S."/>
        </authorList>
    </citation>
    <scope>NUCLEOTIDE SEQUENCE [LARGE SCALE GENOMIC DNA]</scope>
    <source>
        <strain evidence="7">DSM 29440</strain>
    </source>
</reference>
<evidence type="ECO:0000313" key="7">
    <source>
        <dbReference type="Proteomes" id="UP000184932"/>
    </source>
</evidence>
<keyword evidence="3" id="KW-0804">Transcription</keyword>
<name>A0A1N6IDQ1_9RHOB</name>
<dbReference type="Gene3D" id="2.60.120.10">
    <property type="entry name" value="Jelly Rolls"/>
    <property type="match status" value="1"/>
</dbReference>
<organism evidence="6 7">
    <name type="scientific">Vannielia litorea</name>
    <dbReference type="NCBI Taxonomy" id="1217970"/>
    <lineage>
        <taxon>Bacteria</taxon>
        <taxon>Pseudomonadati</taxon>
        <taxon>Pseudomonadota</taxon>
        <taxon>Alphaproteobacteria</taxon>
        <taxon>Rhodobacterales</taxon>
        <taxon>Paracoccaceae</taxon>
        <taxon>Vannielia</taxon>
    </lineage>
</organism>
<dbReference type="GO" id="GO:0005829">
    <property type="term" value="C:cytosol"/>
    <property type="evidence" value="ECO:0007669"/>
    <property type="project" value="TreeGrafter"/>
</dbReference>
<dbReference type="Proteomes" id="UP000184932">
    <property type="component" value="Unassembled WGS sequence"/>
</dbReference>
<dbReference type="STRING" id="1217970.SAMN05444002_3747"/>
<feature type="domain" description="HTH crp-type" evidence="5">
    <location>
        <begin position="148"/>
        <end position="217"/>
    </location>
</feature>
<dbReference type="OrthoDB" id="190787at2"/>
<dbReference type="GO" id="GO:0003700">
    <property type="term" value="F:DNA-binding transcription factor activity"/>
    <property type="evidence" value="ECO:0007669"/>
    <property type="project" value="TreeGrafter"/>
</dbReference>
<evidence type="ECO:0000256" key="2">
    <source>
        <dbReference type="ARBA" id="ARBA00023125"/>
    </source>
</evidence>
<evidence type="ECO:0000256" key="1">
    <source>
        <dbReference type="ARBA" id="ARBA00023015"/>
    </source>
</evidence>
<dbReference type="Gene3D" id="1.10.10.10">
    <property type="entry name" value="Winged helix-like DNA-binding domain superfamily/Winged helix DNA-binding domain"/>
    <property type="match status" value="1"/>
</dbReference>
<dbReference type="SUPFAM" id="SSF46785">
    <property type="entry name" value="Winged helix' DNA-binding domain"/>
    <property type="match status" value="1"/>
</dbReference>
<evidence type="ECO:0000259" key="5">
    <source>
        <dbReference type="PROSITE" id="PS51063"/>
    </source>
</evidence>
<dbReference type="SMART" id="SM00419">
    <property type="entry name" value="HTH_CRP"/>
    <property type="match status" value="1"/>
</dbReference>
<dbReference type="PROSITE" id="PS50042">
    <property type="entry name" value="CNMP_BINDING_3"/>
    <property type="match status" value="1"/>
</dbReference>
<dbReference type="SUPFAM" id="SSF51206">
    <property type="entry name" value="cAMP-binding domain-like"/>
    <property type="match status" value="1"/>
</dbReference>
<dbReference type="PROSITE" id="PS51063">
    <property type="entry name" value="HTH_CRP_2"/>
    <property type="match status" value="1"/>
</dbReference>
<evidence type="ECO:0000259" key="4">
    <source>
        <dbReference type="PROSITE" id="PS50042"/>
    </source>
</evidence>
<accession>A0A1N6IDQ1</accession>
<keyword evidence="1" id="KW-0805">Transcription regulation</keyword>
<dbReference type="Pfam" id="PF00027">
    <property type="entry name" value="cNMP_binding"/>
    <property type="match status" value="1"/>
</dbReference>
<dbReference type="RefSeq" id="WP_074257907.1">
    <property type="nucleotide sequence ID" value="NZ_FSRL01000002.1"/>
</dbReference>
<evidence type="ECO:0000256" key="3">
    <source>
        <dbReference type="ARBA" id="ARBA00023163"/>
    </source>
</evidence>
<protein>
    <submittedName>
        <fullName evidence="6">cAMP-binding domain of CRP or a regulatory subunit of cAMP-dependent protein kinases</fullName>
    </submittedName>
</protein>
<dbReference type="InterPro" id="IPR000595">
    <property type="entry name" value="cNMP-bd_dom"/>
</dbReference>
<feature type="domain" description="Cyclic nucleotide-binding" evidence="4">
    <location>
        <begin position="14"/>
        <end position="134"/>
    </location>
</feature>
<evidence type="ECO:0000313" key="6">
    <source>
        <dbReference type="EMBL" id="SIO30164.1"/>
    </source>
</evidence>